<dbReference type="Proteomes" id="UP000619355">
    <property type="component" value="Unassembled WGS sequence"/>
</dbReference>
<accession>A0A919KCL2</accession>
<protein>
    <submittedName>
        <fullName evidence="2">Uncharacterized protein</fullName>
    </submittedName>
</protein>
<feature type="compositionally biased region" description="Basic and acidic residues" evidence="1">
    <location>
        <begin position="25"/>
        <end position="45"/>
    </location>
</feature>
<comment type="caution">
    <text evidence="2">The sequence shown here is derived from an EMBL/GenBank/DDBJ whole genome shotgun (WGS) entry which is preliminary data.</text>
</comment>
<dbReference type="AlphaFoldDB" id="A0A919KCL2"/>
<name>A0A919KCL2_9ACTN</name>
<organism evidence="2 3">
    <name type="scientific">Streptomyces capoamus</name>
    <dbReference type="NCBI Taxonomy" id="68183"/>
    <lineage>
        <taxon>Bacteria</taxon>
        <taxon>Bacillati</taxon>
        <taxon>Actinomycetota</taxon>
        <taxon>Actinomycetes</taxon>
        <taxon>Kitasatosporales</taxon>
        <taxon>Streptomycetaceae</taxon>
        <taxon>Streptomyces</taxon>
    </lineage>
</organism>
<evidence type="ECO:0000313" key="3">
    <source>
        <dbReference type="Proteomes" id="UP000619355"/>
    </source>
</evidence>
<feature type="compositionally biased region" description="Basic and acidic residues" evidence="1">
    <location>
        <begin position="101"/>
        <end position="113"/>
    </location>
</feature>
<feature type="region of interest" description="Disordered" evidence="1">
    <location>
        <begin position="1"/>
        <end position="173"/>
    </location>
</feature>
<reference evidence="3" key="1">
    <citation type="journal article" date="2019" name="Int. J. Syst. Evol. Microbiol.">
        <title>The Global Catalogue of Microorganisms (GCM) 10K type strain sequencing project: providing services to taxonomists for standard genome sequencing and annotation.</title>
        <authorList>
            <consortium name="The Broad Institute Genomics Platform"/>
            <consortium name="The Broad Institute Genome Sequencing Center for Infectious Disease"/>
            <person name="Wu L."/>
            <person name="Ma J."/>
        </authorList>
    </citation>
    <scope>NUCLEOTIDE SEQUENCE [LARGE SCALE GENOMIC DNA]</scope>
    <source>
        <strain evidence="3">JCM 4253</strain>
    </source>
</reference>
<dbReference type="EMBL" id="BNBF01000015">
    <property type="protein sequence ID" value="GHG59674.1"/>
    <property type="molecule type" value="Genomic_DNA"/>
</dbReference>
<evidence type="ECO:0000256" key="1">
    <source>
        <dbReference type="SAM" id="MobiDB-lite"/>
    </source>
</evidence>
<gene>
    <name evidence="2" type="ORF">GCM10018980_47680</name>
</gene>
<feature type="compositionally biased region" description="Gly residues" evidence="1">
    <location>
        <begin position="11"/>
        <end position="20"/>
    </location>
</feature>
<proteinExistence type="predicted"/>
<evidence type="ECO:0000313" key="2">
    <source>
        <dbReference type="EMBL" id="GHG59674.1"/>
    </source>
</evidence>
<feature type="compositionally biased region" description="Low complexity" evidence="1">
    <location>
        <begin position="1"/>
        <end position="10"/>
    </location>
</feature>
<feature type="compositionally biased region" description="Basic and acidic residues" evidence="1">
    <location>
        <begin position="63"/>
        <end position="77"/>
    </location>
</feature>
<sequence length="173" mass="17471">MGEAAVSGAPAGRGGAGGQVAGERPGGERGQGERGDAEQTERGDAVRIPVCGDAARGHRRDRSRPEPAEHRARHDGRYGGGEGGAAVAEGGERQAGAGEGARAEPVDAGGKQEARRRRTEQQGTVQGSGPGGGEREPGGQSADGGGQQVRGGVLRLRAVEKGRIEPSSARSHM</sequence>
<keyword evidence="3" id="KW-1185">Reference proteome</keyword>